<evidence type="ECO:0000259" key="6">
    <source>
        <dbReference type="Pfam" id="PF00535"/>
    </source>
</evidence>
<dbReference type="EMBL" id="CAXAMN010005858">
    <property type="protein sequence ID" value="CAK9015573.1"/>
    <property type="molecule type" value="Genomic_DNA"/>
</dbReference>
<dbReference type="NCBIfam" id="TIGR04283">
    <property type="entry name" value="glyco_like_mftF"/>
    <property type="match status" value="1"/>
</dbReference>
<dbReference type="CDD" id="cd02522">
    <property type="entry name" value="GT_2_like_a"/>
    <property type="match status" value="1"/>
</dbReference>
<evidence type="ECO:0000256" key="2">
    <source>
        <dbReference type="ARBA" id="ARBA00022475"/>
    </source>
</evidence>
<comment type="subcellular location">
    <subcellularLocation>
        <location evidence="1">Cell membrane</location>
    </subcellularLocation>
</comment>
<protein>
    <recommendedName>
        <fullName evidence="6">Glycosyltransferase 2-like domain-containing protein</fullName>
    </recommendedName>
</protein>
<reference evidence="7 9" key="1">
    <citation type="submission" date="2024-02" db="EMBL/GenBank/DDBJ databases">
        <authorList>
            <person name="Chen Y."/>
            <person name="Shah S."/>
            <person name="Dougan E. K."/>
            <person name="Thang M."/>
            <person name="Chan C."/>
        </authorList>
    </citation>
    <scope>NUCLEOTIDE SEQUENCE [LARGE SCALE GENOMIC DNA]</scope>
</reference>
<evidence type="ECO:0000256" key="1">
    <source>
        <dbReference type="ARBA" id="ARBA00004236"/>
    </source>
</evidence>
<organism evidence="7 9">
    <name type="scientific">Durusdinium trenchii</name>
    <dbReference type="NCBI Taxonomy" id="1381693"/>
    <lineage>
        <taxon>Eukaryota</taxon>
        <taxon>Sar</taxon>
        <taxon>Alveolata</taxon>
        <taxon>Dinophyceae</taxon>
        <taxon>Suessiales</taxon>
        <taxon>Symbiodiniaceae</taxon>
        <taxon>Durusdinium</taxon>
    </lineage>
</organism>
<keyword evidence="9" id="KW-1185">Reference proteome</keyword>
<dbReference type="Pfam" id="PF00535">
    <property type="entry name" value="Glycos_transf_2"/>
    <property type="match status" value="1"/>
</dbReference>
<dbReference type="InterPro" id="IPR029044">
    <property type="entry name" value="Nucleotide-diphossugar_trans"/>
</dbReference>
<evidence type="ECO:0000313" key="9">
    <source>
        <dbReference type="Proteomes" id="UP001642484"/>
    </source>
</evidence>
<dbReference type="SUPFAM" id="SSF53448">
    <property type="entry name" value="Nucleotide-diphospho-sugar transferases"/>
    <property type="match status" value="1"/>
</dbReference>
<keyword evidence="4" id="KW-0808">Transferase</keyword>
<dbReference type="PANTHER" id="PTHR43646">
    <property type="entry name" value="GLYCOSYLTRANSFERASE"/>
    <property type="match status" value="1"/>
</dbReference>
<dbReference type="InterPro" id="IPR001173">
    <property type="entry name" value="Glyco_trans_2-like"/>
</dbReference>
<dbReference type="PANTHER" id="PTHR43646:SF2">
    <property type="entry name" value="GLYCOSYLTRANSFERASE 2-LIKE DOMAIN-CONTAINING PROTEIN"/>
    <property type="match status" value="1"/>
</dbReference>
<keyword evidence="3" id="KW-0328">Glycosyltransferase</keyword>
<keyword evidence="2" id="KW-1003">Cell membrane</keyword>
<feature type="domain" description="Glycosyltransferase 2-like" evidence="6">
    <location>
        <begin position="12"/>
        <end position="163"/>
    </location>
</feature>
<accession>A0ABP0JMG9</accession>
<keyword evidence="5" id="KW-0472">Membrane</keyword>
<sequence length="241" mass="26768">MAASVVPPTVAVIIPAMNEEKSLPTTLQSVLAQKPSPQEIVVVDPGSTDRTSEVASECGAQVLTSPRGRAVQMNAGARNTKADVLLFLHADTGLPEGAVAAIQVALCNPRVLGGCFELRFHEEEESWTLQLWSWCTRVQCCRTKRLVFGDRGIFVRRSSFEELGGYSEWPILEDVDFVMRLARLGSQSFEFLPLAVTTSARRMLEKGPLRQQLLNSCIIIAWYLGASPEQLRDWYRYQIAP</sequence>
<evidence type="ECO:0000313" key="8">
    <source>
        <dbReference type="EMBL" id="CAK9015573.1"/>
    </source>
</evidence>
<evidence type="ECO:0000256" key="5">
    <source>
        <dbReference type="ARBA" id="ARBA00023136"/>
    </source>
</evidence>
<dbReference type="InterPro" id="IPR026461">
    <property type="entry name" value="Trfase_2_rSAM/seldom_assoc"/>
</dbReference>
<dbReference type="EMBL" id="CAXAMN010005847">
    <property type="protein sequence ID" value="CAK9015533.1"/>
    <property type="molecule type" value="Genomic_DNA"/>
</dbReference>
<name>A0ABP0JMG9_9DINO</name>
<proteinExistence type="predicted"/>
<dbReference type="Proteomes" id="UP001642484">
    <property type="component" value="Unassembled WGS sequence"/>
</dbReference>
<dbReference type="Gene3D" id="3.90.550.10">
    <property type="entry name" value="Spore Coat Polysaccharide Biosynthesis Protein SpsA, Chain A"/>
    <property type="match status" value="1"/>
</dbReference>
<evidence type="ECO:0000256" key="3">
    <source>
        <dbReference type="ARBA" id="ARBA00022676"/>
    </source>
</evidence>
<evidence type="ECO:0000313" key="7">
    <source>
        <dbReference type="EMBL" id="CAK9015533.1"/>
    </source>
</evidence>
<gene>
    <name evidence="7" type="ORF">CCMP2556_LOCUS12136</name>
    <name evidence="8" type="ORF">CCMP2556_LOCUS12151</name>
</gene>
<comment type="caution">
    <text evidence="7">The sequence shown here is derived from an EMBL/GenBank/DDBJ whole genome shotgun (WGS) entry which is preliminary data.</text>
</comment>
<evidence type="ECO:0000256" key="4">
    <source>
        <dbReference type="ARBA" id="ARBA00022679"/>
    </source>
</evidence>